<feature type="compositionally biased region" description="Basic residues" evidence="1">
    <location>
        <begin position="570"/>
        <end position="583"/>
    </location>
</feature>
<feature type="region of interest" description="Disordered" evidence="1">
    <location>
        <begin position="135"/>
        <end position="163"/>
    </location>
</feature>
<feature type="region of interest" description="Disordered" evidence="1">
    <location>
        <begin position="176"/>
        <end position="205"/>
    </location>
</feature>
<feature type="compositionally biased region" description="Polar residues" evidence="1">
    <location>
        <begin position="401"/>
        <end position="414"/>
    </location>
</feature>
<reference evidence="3" key="2">
    <citation type="submission" date="2025-08" db="UniProtKB">
        <authorList>
            <consortium name="RefSeq"/>
        </authorList>
    </citation>
    <scope>IDENTIFICATION</scope>
</reference>
<dbReference type="Proteomes" id="UP000818029">
    <property type="component" value="Chromosome A11"/>
</dbReference>
<feature type="region of interest" description="Disordered" evidence="1">
    <location>
        <begin position="556"/>
        <end position="600"/>
    </location>
</feature>
<evidence type="ECO:0000313" key="2">
    <source>
        <dbReference type="Proteomes" id="UP000818029"/>
    </source>
</evidence>
<organism evidence="2 3">
    <name type="scientific">Gossypium hirsutum</name>
    <name type="common">Upland cotton</name>
    <name type="synonym">Gossypium mexicanum</name>
    <dbReference type="NCBI Taxonomy" id="3635"/>
    <lineage>
        <taxon>Eukaryota</taxon>
        <taxon>Viridiplantae</taxon>
        <taxon>Streptophyta</taxon>
        <taxon>Embryophyta</taxon>
        <taxon>Tracheophyta</taxon>
        <taxon>Spermatophyta</taxon>
        <taxon>Magnoliopsida</taxon>
        <taxon>eudicotyledons</taxon>
        <taxon>Gunneridae</taxon>
        <taxon>Pentapetalae</taxon>
        <taxon>rosids</taxon>
        <taxon>malvids</taxon>
        <taxon>Malvales</taxon>
        <taxon>Malvaceae</taxon>
        <taxon>Malvoideae</taxon>
        <taxon>Gossypium</taxon>
    </lineage>
</organism>
<dbReference type="RefSeq" id="XP_040938180.1">
    <property type="nucleotide sequence ID" value="XM_041082246.1"/>
</dbReference>
<accession>A0ABM2Z626</accession>
<keyword evidence="2" id="KW-1185">Reference proteome</keyword>
<feature type="compositionally biased region" description="Basic and acidic residues" evidence="1">
    <location>
        <begin position="135"/>
        <end position="156"/>
    </location>
</feature>
<feature type="compositionally biased region" description="Low complexity" evidence="1">
    <location>
        <begin position="295"/>
        <end position="305"/>
    </location>
</feature>
<reference evidence="2" key="1">
    <citation type="journal article" date="2020" name="Nat. Genet.">
        <title>Genomic diversifications of five Gossypium allopolyploid species and their impact on cotton improvement.</title>
        <authorList>
            <person name="Chen Z.J."/>
            <person name="Sreedasyam A."/>
            <person name="Ando A."/>
            <person name="Song Q."/>
            <person name="De Santiago L.M."/>
            <person name="Hulse-Kemp A.M."/>
            <person name="Ding M."/>
            <person name="Ye W."/>
            <person name="Kirkbride R.C."/>
            <person name="Jenkins J."/>
            <person name="Plott C."/>
            <person name="Lovell J."/>
            <person name="Lin Y.M."/>
            <person name="Vaughn R."/>
            <person name="Liu B."/>
            <person name="Simpson S."/>
            <person name="Scheffler B.E."/>
            <person name="Wen L."/>
            <person name="Saski C.A."/>
            <person name="Grover C.E."/>
            <person name="Hu G."/>
            <person name="Conover J.L."/>
            <person name="Carlson J.W."/>
            <person name="Shu S."/>
            <person name="Boston L.B."/>
            <person name="Williams M."/>
            <person name="Peterson D.G."/>
            <person name="McGee K."/>
            <person name="Jones D.C."/>
            <person name="Wendel J.F."/>
            <person name="Stelly D.M."/>
            <person name="Grimwood J."/>
            <person name="Schmutz J."/>
        </authorList>
    </citation>
    <scope>NUCLEOTIDE SEQUENCE [LARGE SCALE GENOMIC DNA]</scope>
    <source>
        <strain evidence="2">cv. TM-1</strain>
    </source>
</reference>
<dbReference type="GeneID" id="121203446"/>
<sequence length="625" mass="67515">MCDFDLQIDFDIKGLSLIDVTSEDDCLIDSPLRDDTTPQFSGSFDEHGKLEGDETRGKGRYNLRKSLTWDSAFFSSAAFLEPEECTNTLESSENGEIHTLPGIQEDVDNYSDSSTMLDGEASTLRNSFVKKELETKDPKNVSSSKKLEFTNHDKVKQKAARKKANLAVTVPVKTMKQVPARPQTSQSSRSEISTTSSLHKPPKGLSIVGPISATHTRRASLGGLNCKIEKDTKSVTGKGTTVLKTPRRPASSTGATKIAAEGKSRVGRSQVSTFLKSPTNLNQSMSVASSYGEWSSDTSLSQSTSNKRSSIVRAGLGSGSHKVTVRNSDPEQVLDANTGSEVTGSLDESAGVHSASIKPSGLRPPSPKLGYSNGARLPGHTRTRSMDSYPSMSLIVPQIGPKSNTPSAYSNKIPTRTTTTTKERLPGHTRTRSMDSYPIMPKIGPRSNSPSAYSNKIPARTTTTKERLPGHTRTRSMDSYPIMPKIGPRSNSPSAYSNMIPARTTTTKERLPGHTRTHNMDSYPIMPKIGPRSNSPSAYSNMLPARTTTTKVLNASRNPKIKTGIISPKHQNKSSPKPKKRSYSKAQGIGSAEKITRPDVPKLVVKLGGKGAQIKDTKIVPLGGT</sequence>
<evidence type="ECO:0000256" key="1">
    <source>
        <dbReference type="SAM" id="MobiDB-lite"/>
    </source>
</evidence>
<feature type="region of interest" description="Disordered" evidence="1">
    <location>
        <begin position="400"/>
        <end position="456"/>
    </location>
</feature>
<name>A0ABM2Z626_GOSHI</name>
<proteinExistence type="predicted"/>
<evidence type="ECO:0000313" key="3">
    <source>
        <dbReference type="RefSeq" id="XP_040938180.1"/>
    </source>
</evidence>
<dbReference type="PANTHER" id="PTHR33737">
    <property type="entry name" value="OS05G0121800 PROTEIN"/>
    <property type="match status" value="1"/>
</dbReference>
<gene>
    <name evidence="3" type="primary">LOC121203446</name>
</gene>
<feature type="compositionally biased region" description="Low complexity" evidence="1">
    <location>
        <begin position="184"/>
        <end position="197"/>
    </location>
</feature>
<dbReference type="PANTHER" id="PTHR33737:SF2">
    <property type="entry name" value="OS12G0102700 PROTEIN"/>
    <property type="match status" value="1"/>
</dbReference>
<feature type="region of interest" description="Disordered" evidence="1">
    <location>
        <begin position="469"/>
        <end position="497"/>
    </location>
</feature>
<feature type="region of interest" description="Disordered" evidence="1">
    <location>
        <begin position="293"/>
        <end position="387"/>
    </location>
</feature>
<protein>
    <submittedName>
        <fullName evidence="3">Uncharacterized protein</fullName>
    </submittedName>
</protein>
<dbReference type="InterPro" id="IPR045882">
    <property type="entry name" value="GPT1/2"/>
</dbReference>